<evidence type="ECO:0000313" key="4">
    <source>
        <dbReference type="Proteomes" id="UP000290439"/>
    </source>
</evidence>
<evidence type="ECO:0000313" key="3">
    <source>
        <dbReference type="EMBL" id="VFB00453.1"/>
    </source>
</evidence>
<evidence type="ECO:0000259" key="2">
    <source>
        <dbReference type="Pfam" id="PF01471"/>
    </source>
</evidence>
<dbReference type="Pfam" id="PF01471">
    <property type="entry name" value="PG_binding_1"/>
    <property type="match status" value="1"/>
</dbReference>
<accession>A0A4U8W3H7</accession>
<evidence type="ECO:0000256" key="1">
    <source>
        <dbReference type="SAM" id="SignalP"/>
    </source>
</evidence>
<feature type="chain" id="PRO_5039299144" evidence="1">
    <location>
        <begin position="31"/>
        <end position="140"/>
    </location>
</feature>
<name>A0A4U8W3H7_9NOCA</name>
<dbReference type="RefSeq" id="WP_165448941.1">
    <property type="nucleotide sequence ID" value="NZ_LR215973.1"/>
</dbReference>
<dbReference type="AlphaFoldDB" id="A0A4U8W3H7"/>
<keyword evidence="3" id="KW-0121">Carboxypeptidase</keyword>
<dbReference type="SUPFAM" id="SSF47090">
    <property type="entry name" value="PGBD-like"/>
    <property type="match status" value="1"/>
</dbReference>
<keyword evidence="3" id="KW-0378">Hydrolase</keyword>
<dbReference type="EC" id="3.4.17.14" evidence="3"/>
<dbReference type="EMBL" id="LR215973">
    <property type="protein sequence ID" value="VFB00453.1"/>
    <property type="molecule type" value="Genomic_DNA"/>
</dbReference>
<reference evidence="3 4" key="1">
    <citation type="submission" date="2019-02" db="EMBL/GenBank/DDBJ databases">
        <authorList>
            <consortium name="Pathogen Informatics"/>
        </authorList>
    </citation>
    <scope>NUCLEOTIDE SEQUENCE [LARGE SCALE GENOMIC DNA]</scope>
    <source>
        <strain evidence="3 4">3012STDY6756504</strain>
    </source>
</reference>
<organism evidence="3 4">
    <name type="scientific">Nocardia cyriacigeorgica</name>
    <dbReference type="NCBI Taxonomy" id="135487"/>
    <lineage>
        <taxon>Bacteria</taxon>
        <taxon>Bacillati</taxon>
        <taxon>Actinomycetota</taxon>
        <taxon>Actinomycetes</taxon>
        <taxon>Mycobacteriales</taxon>
        <taxon>Nocardiaceae</taxon>
        <taxon>Nocardia</taxon>
    </lineage>
</organism>
<dbReference type="InterPro" id="IPR002477">
    <property type="entry name" value="Peptidoglycan-bd-like"/>
</dbReference>
<protein>
    <submittedName>
        <fullName evidence="3">Zinc D-Ala-D-Ala carboxypeptidase</fullName>
        <ecNumber evidence="3">3.4.17.14</ecNumber>
    </submittedName>
</protein>
<dbReference type="InterPro" id="IPR036365">
    <property type="entry name" value="PGBD-like_sf"/>
</dbReference>
<keyword evidence="1" id="KW-0732">Signal</keyword>
<dbReference type="Gene3D" id="1.10.101.10">
    <property type="entry name" value="PGBD-like superfamily/PGBD"/>
    <property type="match status" value="1"/>
</dbReference>
<dbReference type="GO" id="GO:0009046">
    <property type="term" value="F:zinc D-Ala-D-Ala carboxypeptidase activity"/>
    <property type="evidence" value="ECO:0007669"/>
    <property type="project" value="UniProtKB-EC"/>
</dbReference>
<sequence length="140" mass="14293">MNLMVPMRRDAVRRVLRAVMIAAVATSAFGAGAQASPRDASPGGESAGPGAAAAARTLAGCAAEGTTLRSGSRGECVSAVQSFVSGYYGNGEVAVDGKYGDDTADAVRNFQRYSDVRVDGVVGPDTWQSLVSSCVQRGIC</sequence>
<feature type="domain" description="Peptidoglycan binding-like" evidence="2">
    <location>
        <begin position="86"/>
        <end position="130"/>
    </location>
</feature>
<proteinExistence type="predicted"/>
<feature type="signal peptide" evidence="1">
    <location>
        <begin position="1"/>
        <end position="30"/>
    </location>
</feature>
<dbReference type="SMR" id="A0A4U8W3H7"/>
<dbReference type="InterPro" id="IPR036366">
    <property type="entry name" value="PGBDSf"/>
</dbReference>
<keyword evidence="3" id="KW-0645">Protease</keyword>
<gene>
    <name evidence="3" type="ORF">NCTC10797_04249</name>
</gene>
<dbReference type="Proteomes" id="UP000290439">
    <property type="component" value="Chromosome"/>
</dbReference>